<dbReference type="PANTHER" id="PTHR47540">
    <property type="entry name" value="THIAMINE REPRESSIBLE GENES REGULATORY PROTEIN THI5"/>
    <property type="match status" value="1"/>
</dbReference>
<dbReference type="Gene3D" id="4.10.240.10">
    <property type="entry name" value="Zn(2)-C6 fungal-type DNA-binding domain"/>
    <property type="match status" value="1"/>
</dbReference>
<evidence type="ECO:0000256" key="1">
    <source>
        <dbReference type="ARBA" id="ARBA00004123"/>
    </source>
</evidence>
<keyword evidence="3" id="KW-0238">DNA-binding</keyword>
<dbReference type="CDD" id="cd00067">
    <property type="entry name" value="GAL4"/>
    <property type="match status" value="1"/>
</dbReference>
<dbReference type="SUPFAM" id="SSF57701">
    <property type="entry name" value="Zn2/Cys6 DNA-binding domain"/>
    <property type="match status" value="1"/>
</dbReference>
<evidence type="ECO:0000256" key="4">
    <source>
        <dbReference type="ARBA" id="ARBA00023163"/>
    </source>
</evidence>
<dbReference type="Proteomes" id="UP000799770">
    <property type="component" value="Unassembled WGS sequence"/>
</dbReference>
<keyword evidence="9" id="KW-1185">Reference proteome</keyword>
<name>A0A6A5ZP12_9PLEO</name>
<dbReference type="InterPro" id="IPR051711">
    <property type="entry name" value="Stress_Response_Reg"/>
</dbReference>
<dbReference type="OrthoDB" id="4356994at2759"/>
<keyword evidence="4" id="KW-0804">Transcription</keyword>
<comment type="subcellular location">
    <subcellularLocation>
        <location evidence="1">Nucleus</location>
    </subcellularLocation>
</comment>
<evidence type="ECO:0000313" key="9">
    <source>
        <dbReference type="Proteomes" id="UP000799770"/>
    </source>
</evidence>
<feature type="region of interest" description="Disordered" evidence="6">
    <location>
        <begin position="45"/>
        <end position="90"/>
    </location>
</feature>
<evidence type="ECO:0000256" key="2">
    <source>
        <dbReference type="ARBA" id="ARBA00023015"/>
    </source>
</evidence>
<proteinExistence type="predicted"/>
<feature type="compositionally biased region" description="Polar residues" evidence="6">
    <location>
        <begin position="63"/>
        <end position="83"/>
    </location>
</feature>
<feature type="domain" description="Zn(2)-C6 fungal-type" evidence="7">
    <location>
        <begin position="13"/>
        <end position="43"/>
    </location>
</feature>
<dbReference type="InterPro" id="IPR001138">
    <property type="entry name" value="Zn2Cys6_DnaBD"/>
</dbReference>
<dbReference type="PROSITE" id="PS00463">
    <property type="entry name" value="ZN2_CY6_FUNGAL_1"/>
    <property type="match status" value="1"/>
</dbReference>
<evidence type="ECO:0000256" key="5">
    <source>
        <dbReference type="ARBA" id="ARBA00023242"/>
    </source>
</evidence>
<reference evidence="8" key="1">
    <citation type="journal article" date="2020" name="Stud. Mycol.">
        <title>101 Dothideomycetes genomes: a test case for predicting lifestyles and emergence of pathogens.</title>
        <authorList>
            <person name="Haridas S."/>
            <person name="Albert R."/>
            <person name="Binder M."/>
            <person name="Bloem J."/>
            <person name="Labutti K."/>
            <person name="Salamov A."/>
            <person name="Andreopoulos B."/>
            <person name="Baker S."/>
            <person name="Barry K."/>
            <person name="Bills G."/>
            <person name="Bluhm B."/>
            <person name="Cannon C."/>
            <person name="Castanera R."/>
            <person name="Culley D."/>
            <person name="Daum C."/>
            <person name="Ezra D."/>
            <person name="Gonzalez J."/>
            <person name="Henrissat B."/>
            <person name="Kuo A."/>
            <person name="Liang C."/>
            <person name="Lipzen A."/>
            <person name="Lutzoni F."/>
            <person name="Magnuson J."/>
            <person name="Mondo S."/>
            <person name="Nolan M."/>
            <person name="Ohm R."/>
            <person name="Pangilinan J."/>
            <person name="Park H.-J."/>
            <person name="Ramirez L."/>
            <person name="Alfaro M."/>
            <person name="Sun H."/>
            <person name="Tritt A."/>
            <person name="Yoshinaga Y."/>
            <person name="Zwiers L.-H."/>
            <person name="Turgeon B."/>
            <person name="Goodwin S."/>
            <person name="Spatafora J."/>
            <person name="Crous P."/>
            <person name="Grigoriev I."/>
        </authorList>
    </citation>
    <scope>NUCLEOTIDE SEQUENCE</scope>
    <source>
        <strain evidence="8">CBS 627.86</strain>
    </source>
</reference>
<dbReference type="EMBL" id="ML977313">
    <property type="protein sequence ID" value="KAF2120627.1"/>
    <property type="molecule type" value="Genomic_DNA"/>
</dbReference>
<gene>
    <name evidence="8" type="ORF">BDV96DRAFT_538855</name>
</gene>
<dbReference type="AlphaFoldDB" id="A0A6A5ZP12"/>
<dbReference type="GO" id="GO:0008270">
    <property type="term" value="F:zinc ion binding"/>
    <property type="evidence" value="ECO:0007669"/>
    <property type="project" value="InterPro"/>
</dbReference>
<evidence type="ECO:0000256" key="6">
    <source>
        <dbReference type="SAM" id="MobiDB-lite"/>
    </source>
</evidence>
<evidence type="ECO:0000259" key="7">
    <source>
        <dbReference type="PROSITE" id="PS50048"/>
    </source>
</evidence>
<dbReference type="GO" id="GO:0045944">
    <property type="term" value="P:positive regulation of transcription by RNA polymerase II"/>
    <property type="evidence" value="ECO:0007669"/>
    <property type="project" value="TreeGrafter"/>
</dbReference>
<organism evidence="8 9">
    <name type="scientific">Lophiotrema nucula</name>
    <dbReference type="NCBI Taxonomy" id="690887"/>
    <lineage>
        <taxon>Eukaryota</taxon>
        <taxon>Fungi</taxon>
        <taxon>Dikarya</taxon>
        <taxon>Ascomycota</taxon>
        <taxon>Pezizomycotina</taxon>
        <taxon>Dothideomycetes</taxon>
        <taxon>Pleosporomycetidae</taxon>
        <taxon>Pleosporales</taxon>
        <taxon>Lophiotremataceae</taxon>
        <taxon>Lophiotrema</taxon>
    </lineage>
</organism>
<sequence>MAENALTEKLHAACDECRTRKLKCSGDHPHCSRCRKESIRCVYSPQKQMGRPRKRRRDDDAQSSEQTSEIPRHSSAGSLQSPSFGDFGMMSPPNLNDYSSFSDLQTNDDLASSFVPAEHDHTFTNGYAQPPLPAFDLDLATNIDPSLWDAQPIGTTPDPPLTLTPAEPAEGPCTCLSILYLTLTDLQTMTIFGFPQVMPNLRQAMATASSIIHCEKCPREPFSAIQNVLTLTSLFSALASRFHKVLNEIDKEADRLQQTGEKKPFRVGDNNPEHAHLHTGTLDCPMGFDIELDPLEWKRLAKKALRTEVLGGGSNPTPLSALLDQFQARQQKWHDSTAHYEERCRMFGSENMCKPQGDAQCLKMITNVRTMVASMVWD</sequence>
<dbReference type="PROSITE" id="PS50048">
    <property type="entry name" value="ZN2_CY6_FUNGAL_2"/>
    <property type="match status" value="1"/>
</dbReference>
<dbReference type="PANTHER" id="PTHR47540:SF4">
    <property type="entry name" value="TRANSCRIPTION FACTOR RGLT"/>
    <property type="match status" value="1"/>
</dbReference>
<keyword evidence="2" id="KW-0805">Transcription regulation</keyword>
<dbReference type="GO" id="GO:0000981">
    <property type="term" value="F:DNA-binding transcription factor activity, RNA polymerase II-specific"/>
    <property type="evidence" value="ECO:0007669"/>
    <property type="project" value="InterPro"/>
</dbReference>
<dbReference type="GO" id="GO:0043565">
    <property type="term" value="F:sequence-specific DNA binding"/>
    <property type="evidence" value="ECO:0007669"/>
    <property type="project" value="TreeGrafter"/>
</dbReference>
<accession>A0A6A5ZP12</accession>
<dbReference type="Pfam" id="PF00172">
    <property type="entry name" value="Zn_clus"/>
    <property type="match status" value="1"/>
</dbReference>
<dbReference type="InterPro" id="IPR036864">
    <property type="entry name" value="Zn2-C6_fun-type_DNA-bd_sf"/>
</dbReference>
<dbReference type="GO" id="GO:0005634">
    <property type="term" value="C:nucleus"/>
    <property type="evidence" value="ECO:0007669"/>
    <property type="project" value="UniProtKB-SubCell"/>
</dbReference>
<dbReference type="SMART" id="SM00066">
    <property type="entry name" value="GAL4"/>
    <property type="match status" value="1"/>
</dbReference>
<evidence type="ECO:0000313" key="8">
    <source>
        <dbReference type="EMBL" id="KAF2120627.1"/>
    </source>
</evidence>
<evidence type="ECO:0000256" key="3">
    <source>
        <dbReference type="ARBA" id="ARBA00023125"/>
    </source>
</evidence>
<protein>
    <recommendedName>
        <fullName evidence="7">Zn(2)-C6 fungal-type domain-containing protein</fullName>
    </recommendedName>
</protein>
<keyword evidence="5" id="KW-0539">Nucleus</keyword>